<name>A0ABP8C7E6_9FLAO</name>
<evidence type="ECO:0000256" key="6">
    <source>
        <dbReference type="SAM" id="SignalP"/>
    </source>
</evidence>
<evidence type="ECO:0000256" key="5">
    <source>
        <dbReference type="ARBA" id="ARBA00023237"/>
    </source>
</evidence>
<feature type="domain" description="RagB/SusD" evidence="7">
    <location>
        <begin position="349"/>
        <end position="583"/>
    </location>
</feature>
<keyword evidence="3 6" id="KW-0732">Signal</keyword>
<reference evidence="10" key="1">
    <citation type="journal article" date="2019" name="Int. J. Syst. Evol. Microbiol.">
        <title>The Global Catalogue of Microorganisms (GCM) 10K type strain sequencing project: providing services to taxonomists for standard genome sequencing and annotation.</title>
        <authorList>
            <consortium name="The Broad Institute Genomics Platform"/>
            <consortium name="The Broad Institute Genome Sequencing Center for Infectious Disease"/>
            <person name="Wu L."/>
            <person name="Ma J."/>
        </authorList>
    </citation>
    <scope>NUCLEOTIDE SEQUENCE [LARGE SCALE GENOMIC DNA]</scope>
    <source>
        <strain evidence="10">JCM 17630</strain>
    </source>
</reference>
<evidence type="ECO:0000313" key="10">
    <source>
        <dbReference type="Proteomes" id="UP001501496"/>
    </source>
</evidence>
<dbReference type="InterPro" id="IPR011990">
    <property type="entry name" value="TPR-like_helical_dom_sf"/>
</dbReference>
<evidence type="ECO:0000313" key="9">
    <source>
        <dbReference type="EMBL" id="GAA4235057.1"/>
    </source>
</evidence>
<comment type="similarity">
    <text evidence="2">Belongs to the SusD family.</text>
</comment>
<feature type="chain" id="PRO_5045746287" evidence="6">
    <location>
        <begin position="21"/>
        <end position="583"/>
    </location>
</feature>
<dbReference type="InterPro" id="IPR033985">
    <property type="entry name" value="SusD-like_N"/>
</dbReference>
<feature type="domain" description="SusD-like N-terminal" evidence="8">
    <location>
        <begin position="92"/>
        <end position="226"/>
    </location>
</feature>
<proteinExistence type="inferred from homology"/>
<organism evidence="9 10">
    <name type="scientific">Postechiella marina</name>
    <dbReference type="NCBI Taxonomy" id="943941"/>
    <lineage>
        <taxon>Bacteria</taxon>
        <taxon>Pseudomonadati</taxon>
        <taxon>Bacteroidota</taxon>
        <taxon>Flavobacteriia</taxon>
        <taxon>Flavobacteriales</taxon>
        <taxon>Flavobacteriaceae</taxon>
        <taxon>Postechiella</taxon>
    </lineage>
</organism>
<gene>
    <name evidence="9" type="ORF">GCM10022291_15970</name>
</gene>
<dbReference type="Pfam" id="PF14322">
    <property type="entry name" value="SusD-like_3"/>
    <property type="match status" value="1"/>
</dbReference>
<comment type="caution">
    <text evidence="9">The sequence shown here is derived from an EMBL/GenBank/DDBJ whole genome shotgun (WGS) entry which is preliminary data.</text>
</comment>
<dbReference type="Pfam" id="PF07980">
    <property type="entry name" value="SusD_RagB"/>
    <property type="match status" value="1"/>
</dbReference>
<dbReference type="InterPro" id="IPR012944">
    <property type="entry name" value="SusD_RagB_dom"/>
</dbReference>
<evidence type="ECO:0000256" key="4">
    <source>
        <dbReference type="ARBA" id="ARBA00023136"/>
    </source>
</evidence>
<accession>A0ABP8C7E6</accession>
<dbReference type="EMBL" id="BAABCA010000003">
    <property type="protein sequence ID" value="GAA4235057.1"/>
    <property type="molecule type" value="Genomic_DNA"/>
</dbReference>
<dbReference type="Gene3D" id="1.25.40.390">
    <property type="match status" value="1"/>
</dbReference>
<keyword evidence="4" id="KW-0472">Membrane</keyword>
<evidence type="ECO:0000259" key="8">
    <source>
        <dbReference type="Pfam" id="PF14322"/>
    </source>
</evidence>
<dbReference type="SUPFAM" id="SSF48452">
    <property type="entry name" value="TPR-like"/>
    <property type="match status" value="1"/>
</dbReference>
<protein>
    <submittedName>
        <fullName evidence="9">RagB/SusD family nutrient uptake outer membrane protein</fullName>
    </submittedName>
</protein>
<dbReference type="Proteomes" id="UP001501496">
    <property type="component" value="Unassembled WGS sequence"/>
</dbReference>
<keyword evidence="5" id="KW-0998">Cell outer membrane</keyword>
<keyword evidence="10" id="KW-1185">Reference proteome</keyword>
<evidence type="ECO:0000256" key="1">
    <source>
        <dbReference type="ARBA" id="ARBA00004442"/>
    </source>
</evidence>
<dbReference type="RefSeq" id="WP_344787634.1">
    <property type="nucleotide sequence ID" value="NZ_BAABCA010000003.1"/>
</dbReference>
<feature type="signal peptide" evidence="6">
    <location>
        <begin position="1"/>
        <end position="20"/>
    </location>
</feature>
<evidence type="ECO:0000256" key="3">
    <source>
        <dbReference type="ARBA" id="ARBA00022729"/>
    </source>
</evidence>
<evidence type="ECO:0000259" key="7">
    <source>
        <dbReference type="Pfam" id="PF07980"/>
    </source>
</evidence>
<comment type="subcellular location">
    <subcellularLocation>
        <location evidence="1">Cell outer membrane</location>
    </subcellularLocation>
</comment>
<evidence type="ECO:0000256" key="2">
    <source>
        <dbReference type="ARBA" id="ARBA00006275"/>
    </source>
</evidence>
<sequence>MKFIKNKIYLLALASLILISCDEDSFLTKENPNAYEASQFYKKAADFNSALATVYGALQFQGVSGGDLVSEMAQSDLTFTFTFSPDRRYQDLTYNDSDASIVNKWNELHTGINRANQVINNLALVGESVFNNPETMASIEAQARCLRAFYYFQLVTTYNTAVLHTEIITDASQAQKELSSRETITQQVIIPDLIFAKENLPKNWDGNNIGRVTSGTAGSLLGKLYLYDKNWPDAATEFKEVIESGAYSLVPNYEDNFTHYNELNSESILETVYSFDLAEGANGNTVDDTPNGSTGAESSELARRVGKNRLGGNANILVSYPYLELLTNDKLANGTQGHSPRLSYTAAPNNFEGLYYGYATANEMASPRFNAAIAAYVKKYSNWYWQPTEIALNRSGINFRHIRYADVLLMYAEALLEGGNTSDQTKINEAITYIDMVRARAGVFTIQDYLDNNSNQFPQLHISRIGEPEGTELPLVSATAANLLTHLQRVERPTELGYEGHRWKDLVRWGIVREVLEDAKAHEFKTVTEFSQSPANRAPLYLRELLRFSRNDDKHFNSAIDKYSTGFDFWPIPNLERQNNNAL</sequence>
<dbReference type="PROSITE" id="PS51257">
    <property type="entry name" value="PROKAR_LIPOPROTEIN"/>
    <property type="match status" value="1"/>
</dbReference>